<dbReference type="Gene3D" id="3.80.10.10">
    <property type="entry name" value="Ribonuclease Inhibitor"/>
    <property type="match status" value="1"/>
</dbReference>
<dbReference type="PROSITE" id="PS51450">
    <property type="entry name" value="LRR"/>
    <property type="match status" value="1"/>
</dbReference>
<protein>
    <recommendedName>
        <fullName evidence="3">COR domain-containing protein</fullName>
    </recommendedName>
</protein>
<feature type="domain" description="COR" evidence="3">
    <location>
        <begin position="463"/>
        <end position="552"/>
    </location>
</feature>
<dbReference type="EMBL" id="LAJY01000435">
    <property type="protein sequence ID" value="KJV08837.1"/>
    <property type="molecule type" value="Genomic_DNA"/>
</dbReference>
<dbReference type="AlphaFoldDB" id="A0A0F3IQE6"/>
<dbReference type="InterPro" id="IPR025875">
    <property type="entry name" value="Leu-rich_rpt_4"/>
</dbReference>
<dbReference type="Pfam" id="PF08477">
    <property type="entry name" value="Roc"/>
    <property type="match status" value="1"/>
</dbReference>
<evidence type="ECO:0000256" key="1">
    <source>
        <dbReference type="ARBA" id="ARBA00022614"/>
    </source>
</evidence>
<dbReference type="PATRIC" id="fig|552518.3.peg.2872"/>
<dbReference type="InterPro" id="IPR036388">
    <property type="entry name" value="WH-like_DNA-bd_sf"/>
</dbReference>
<evidence type="ECO:0000313" key="5">
    <source>
        <dbReference type="Proteomes" id="UP000033774"/>
    </source>
</evidence>
<sequence length="553" mass="61559">MTIIPEFDGTNGMAVAVARIAREAEEKTGVLYLSDLGLFALPEALRDVPHLRELYCSFNAITCLDGLQNCAVLQHLSCSRTQITSLDGLENCTNLQSLICSNTPITSLDGLQNCTALQNLTCNGTEITSLDGLQNCTNLRNLRCDNTQITSLDGLQNCTNLQSLDCSDTLITRLDGLQNCTALQTLTCSRTQITSLDGLQNCTALQTLTCSDTPLKTYPADFWTGPALQYVCITTLLGVPPEILSKGYGDDCLPLLRDYFADRGQNPVPVRDVKLFLLGNGGTGKTQMARHLRGEAFNPDWDSTHGIQVTTATLPGDGHQAETRLHLWDFGGQELYHSTHTLFLRSRAVFAVLWSADREPDNNILPNPAPLDYNARTYPLQYWLDHIADQAGADSPILLVRSKCDAQADEQPLPPTEGAAFAFLRRLQFGAQKPYRARELRAALRDAVDHLHANEEVRVIGQAWQAVQKAIENLREADGTYRPENQWRDQAWFADLCAQHGVNGTPETLRTYLHRCGVIFYDPHIYQDRIIIDQAWALGAIYTLFDRKKVYER</sequence>
<dbReference type="SMART" id="SM00175">
    <property type="entry name" value="RAB"/>
    <property type="match status" value="1"/>
</dbReference>
<organism evidence="4 5">
    <name type="scientific">Elstera litoralis</name>
    <dbReference type="NCBI Taxonomy" id="552518"/>
    <lineage>
        <taxon>Bacteria</taxon>
        <taxon>Pseudomonadati</taxon>
        <taxon>Pseudomonadota</taxon>
        <taxon>Alphaproteobacteria</taxon>
        <taxon>Rhodospirillales</taxon>
        <taxon>Rhodospirillaceae</taxon>
        <taxon>Elstera</taxon>
    </lineage>
</organism>
<dbReference type="PRINTS" id="PR00449">
    <property type="entry name" value="RASTRNSFRMNG"/>
</dbReference>
<dbReference type="PANTHER" id="PTHR46652">
    <property type="entry name" value="LEUCINE-RICH REPEAT AND IQ DOMAIN-CONTAINING PROTEIN 1-RELATED"/>
    <property type="match status" value="1"/>
</dbReference>
<proteinExistence type="predicted"/>
<dbReference type="RefSeq" id="WP_045776615.1">
    <property type="nucleotide sequence ID" value="NZ_LAJY01000435.1"/>
</dbReference>
<keyword evidence="1" id="KW-0433">Leucine-rich repeat</keyword>
<dbReference type="PANTHER" id="PTHR46652:SF3">
    <property type="entry name" value="LEUCINE-RICH REPEAT-CONTAINING PROTEIN 9"/>
    <property type="match status" value="1"/>
</dbReference>
<keyword evidence="2" id="KW-0677">Repeat</keyword>
<evidence type="ECO:0000259" key="3">
    <source>
        <dbReference type="Pfam" id="PF16095"/>
    </source>
</evidence>
<dbReference type="InterPro" id="IPR032675">
    <property type="entry name" value="LRR_dom_sf"/>
</dbReference>
<dbReference type="InterPro" id="IPR001611">
    <property type="entry name" value="Leu-rich_rpt"/>
</dbReference>
<dbReference type="InterPro" id="IPR032171">
    <property type="entry name" value="COR-A"/>
</dbReference>
<dbReference type="Gene3D" id="3.40.50.300">
    <property type="entry name" value="P-loop containing nucleotide triphosphate hydrolases"/>
    <property type="match status" value="1"/>
</dbReference>
<feature type="non-terminal residue" evidence="4">
    <location>
        <position position="553"/>
    </location>
</feature>
<gene>
    <name evidence="4" type="ORF">VZ95_15215</name>
</gene>
<evidence type="ECO:0000313" key="4">
    <source>
        <dbReference type="EMBL" id="KJV08837.1"/>
    </source>
</evidence>
<dbReference type="SUPFAM" id="SSF52540">
    <property type="entry name" value="P-loop containing nucleoside triphosphate hydrolases"/>
    <property type="match status" value="1"/>
</dbReference>
<dbReference type="SUPFAM" id="SSF52058">
    <property type="entry name" value="L domain-like"/>
    <property type="match status" value="1"/>
</dbReference>
<name>A0A0F3IQE6_9PROT</name>
<dbReference type="Pfam" id="PF12799">
    <property type="entry name" value="LRR_4"/>
    <property type="match status" value="3"/>
</dbReference>
<keyword evidence="5" id="KW-1185">Reference proteome</keyword>
<dbReference type="InterPro" id="IPR050836">
    <property type="entry name" value="SDS22/Internalin_LRR"/>
</dbReference>
<dbReference type="Gene3D" id="1.10.10.10">
    <property type="entry name" value="Winged helix-like DNA-binding domain superfamily/Winged helix DNA-binding domain"/>
    <property type="match status" value="1"/>
</dbReference>
<dbReference type="Proteomes" id="UP000033774">
    <property type="component" value="Unassembled WGS sequence"/>
</dbReference>
<accession>A0A0F3IQE6</accession>
<comment type="caution">
    <text evidence="4">The sequence shown here is derived from an EMBL/GenBank/DDBJ whole genome shotgun (WGS) entry which is preliminary data.</text>
</comment>
<evidence type="ECO:0000256" key="2">
    <source>
        <dbReference type="ARBA" id="ARBA00022737"/>
    </source>
</evidence>
<reference evidence="4 5" key="1">
    <citation type="submission" date="2015-03" db="EMBL/GenBank/DDBJ databases">
        <title>Draft genome sequence of Elstera litoralis.</title>
        <authorList>
            <person name="Rahalkar M.C."/>
            <person name="Dhakephalkar P.K."/>
            <person name="Pore S.D."/>
            <person name="Arora P."/>
            <person name="Kapse N.G."/>
            <person name="Pandit P.S."/>
        </authorList>
    </citation>
    <scope>NUCLEOTIDE SEQUENCE [LARGE SCALE GENOMIC DNA]</scope>
    <source>
        <strain evidence="4 5">Dia-1</strain>
    </source>
</reference>
<dbReference type="InterPro" id="IPR027417">
    <property type="entry name" value="P-loop_NTPase"/>
</dbReference>
<dbReference type="Pfam" id="PF16095">
    <property type="entry name" value="COR-A"/>
    <property type="match status" value="1"/>
</dbReference>